<dbReference type="PRINTS" id="PR00419">
    <property type="entry name" value="ADXRDTASE"/>
</dbReference>
<name>A0ABT3T3Y8_9GAMM</name>
<sequence>MQTSNQHDTQGAAHWAASQQQPRIAIIGAGMSGIAAIVKLNQAGYTDITVYEKSSRVGGTWRENTYPGLSCDIPSRWYSFSFALKADWSHRYSYGHDIQAYLESVAQDFDVNRHIRFNTPVRALVYEKPHWRLTTHSGEEFEFDIVISATGVLHHPAYPAIDGLESFAGARFHSARWNHDIDLAGKRVGVIGTGSTACQIVGAIAEETEELLVFQRTPHWMIPMPQIEYRKTWNRLMALLPPLRRMAYHFYKRIILHTFSEATIGNARMQKLITRACLKHLQDAVPDAQLREKLTPDYAATCKRLIVCSDYYPAVSRPDTHLITDNIRSIESEGVRTVDGALHKLDVLVLATGFDASAFILPTTVTGENGADLEQRWQGSPRAHRAVAIPDFPNFWMLEGPTGPVGNFSLITITEHQVDYIISMLDKMKSDHLAAIAPKRASFEAYNQSMGEAIKHTTWYTGGCDSWYIDDSGIPNLYPWSPLRYLKDMRNPDFSEYRLIHQ</sequence>
<evidence type="ECO:0000256" key="1">
    <source>
        <dbReference type="ARBA" id="ARBA00022630"/>
    </source>
</evidence>
<dbReference type="Proteomes" id="UP001143304">
    <property type="component" value="Unassembled WGS sequence"/>
</dbReference>
<keyword evidence="2" id="KW-0274">FAD</keyword>
<reference evidence="4" key="1">
    <citation type="submission" date="2019-02" db="EMBL/GenBank/DDBJ databases">
        <authorList>
            <person name="Li S.-H."/>
        </authorList>
    </citation>
    <scope>NUCLEOTIDE SEQUENCE</scope>
    <source>
        <strain evidence="4">IMCC11814</strain>
    </source>
</reference>
<dbReference type="PANTHER" id="PTHR42877">
    <property type="entry name" value="L-ORNITHINE N(5)-MONOOXYGENASE-RELATED"/>
    <property type="match status" value="1"/>
</dbReference>
<evidence type="ECO:0000313" key="4">
    <source>
        <dbReference type="EMBL" id="MCX2976247.1"/>
    </source>
</evidence>
<proteinExistence type="predicted"/>
<dbReference type="InterPro" id="IPR020946">
    <property type="entry name" value="Flavin_mOase-like"/>
</dbReference>
<dbReference type="RefSeq" id="WP_279248002.1">
    <property type="nucleotide sequence ID" value="NZ_SHNO01000001.1"/>
</dbReference>
<comment type="caution">
    <text evidence="4">The sequence shown here is derived from an EMBL/GenBank/DDBJ whole genome shotgun (WGS) entry which is preliminary data.</text>
</comment>
<evidence type="ECO:0000256" key="3">
    <source>
        <dbReference type="ARBA" id="ARBA00023002"/>
    </source>
</evidence>
<keyword evidence="3" id="KW-0560">Oxidoreductase</keyword>
<evidence type="ECO:0000313" key="5">
    <source>
        <dbReference type="Proteomes" id="UP001143304"/>
    </source>
</evidence>
<dbReference type="Pfam" id="PF00743">
    <property type="entry name" value="FMO-like"/>
    <property type="match status" value="1"/>
</dbReference>
<dbReference type="InterPro" id="IPR036188">
    <property type="entry name" value="FAD/NAD-bd_sf"/>
</dbReference>
<dbReference type="EMBL" id="SHNO01000001">
    <property type="protein sequence ID" value="MCX2976247.1"/>
    <property type="molecule type" value="Genomic_DNA"/>
</dbReference>
<accession>A0ABT3T3Y8</accession>
<keyword evidence="5" id="KW-1185">Reference proteome</keyword>
<protein>
    <submittedName>
        <fullName evidence="4">NAD(P)/FAD-dependent oxidoreductase</fullName>
    </submittedName>
</protein>
<dbReference type="PANTHER" id="PTHR42877:SF4">
    <property type="entry name" value="FAD_NAD(P)-BINDING DOMAIN-CONTAINING PROTEIN-RELATED"/>
    <property type="match status" value="1"/>
</dbReference>
<organism evidence="4 5">
    <name type="scientific">Candidatus Marimicrobium litorale</name>
    <dbReference type="NCBI Taxonomy" id="2518991"/>
    <lineage>
        <taxon>Bacteria</taxon>
        <taxon>Pseudomonadati</taxon>
        <taxon>Pseudomonadota</taxon>
        <taxon>Gammaproteobacteria</taxon>
        <taxon>Cellvibrionales</taxon>
        <taxon>Halieaceae</taxon>
        <taxon>Marimicrobium</taxon>
    </lineage>
</organism>
<evidence type="ECO:0000256" key="2">
    <source>
        <dbReference type="ARBA" id="ARBA00022827"/>
    </source>
</evidence>
<dbReference type="SUPFAM" id="SSF51905">
    <property type="entry name" value="FAD/NAD(P)-binding domain"/>
    <property type="match status" value="2"/>
</dbReference>
<dbReference type="Gene3D" id="3.50.50.60">
    <property type="entry name" value="FAD/NAD(P)-binding domain"/>
    <property type="match status" value="2"/>
</dbReference>
<dbReference type="InterPro" id="IPR051209">
    <property type="entry name" value="FAD-bind_Monooxygenase_sf"/>
</dbReference>
<keyword evidence="1" id="KW-0285">Flavoprotein</keyword>
<gene>
    <name evidence="4" type="ORF">EYC82_02610</name>
</gene>